<accession>A0ABX0YJ21</accession>
<evidence type="ECO:0000313" key="2">
    <source>
        <dbReference type="Proteomes" id="UP000746535"/>
    </source>
</evidence>
<name>A0ABX0YJ21_9PSED</name>
<dbReference type="Proteomes" id="UP000746535">
    <property type="component" value="Unassembled WGS sequence"/>
</dbReference>
<dbReference type="EMBL" id="JAAVJI010000017">
    <property type="protein sequence ID" value="NJP03297.1"/>
    <property type="molecule type" value="Genomic_DNA"/>
</dbReference>
<comment type="caution">
    <text evidence="1">The sequence shown here is derived from an EMBL/GenBank/DDBJ whole genome shotgun (WGS) entry which is preliminary data.</text>
</comment>
<reference evidence="1 2" key="1">
    <citation type="submission" date="2020-03" db="EMBL/GenBank/DDBJ databases">
        <authorList>
            <person name="Wang L."/>
            <person name="He N."/>
            <person name="Li Y."/>
            <person name="Fang Y."/>
            <person name="Zhang F."/>
        </authorList>
    </citation>
    <scope>NUCLEOTIDE SEQUENCE [LARGE SCALE GENOMIC DNA]</scope>
    <source>
        <strain evidence="2">hsmgli-8</strain>
    </source>
</reference>
<sequence>MAYDFLPLPEPGDIVWAKFPELQNLGNPGPKPRPALVIGVSEEDHAIEVAYGTSKKTDKLYPGEFVLDPADGGFIASGLTGRTKFDVGRIEALPFDSDWFRPAPGVHINSPLPKLGILHPSYMSKLLNARKRVT</sequence>
<protein>
    <submittedName>
        <fullName evidence="1">Type II toxin-antitoxin system PemK/MazF family toxin</fullName>
    </submittedName>
</protein>
<gene>
    <name evidence="1" type="ORF">HBH25_20890</name>
</gene>
<organism evidence="1 2">
    <name type="scientific">Pseudomonas quercus</name>
    <dbReference type="NCBI Taxonomy" id="2722792"/>
    <lineage>
        <taxon>Bacteria</taxon>
        <taxon>Pseudomonadati</taxon>
        <taxon>Pseudomonadota</taxon>
        <taxon>Gammaproteobacteria</taxon>
        <taxon>Pseudomonadales</taxon>
        <taxon>Pseudomonadaceae</taxon>
        <taxon>Pseudomonas</taxon>
    </lineage>
</organism>
<evidence type="ECO:0000313" key="1">
    <source>
        <dbReference type="EMBL" id="NJP03297.1"/>
    </source>
</evidence>
<dbReference type="RefSeq" id="WP_168085864.1">
    <property type="nucleotide sequence ID" value="NZ_JAAVJI010000017.1"/>
</dbReference>
<dbReference type="SUPFAM" id="SSF50118">
    <property type="entry name" value="Cell growth inhibitor/plasmid maintenance toxic component"/>
    <property type="match status" value="1"/>
</dbReference>
<proteinExistence type="predicted"/>
<keyword evidence="2" id="KW-1185">Reference proteome</keyword>